<proteinExistence type="predicted"/>
<name>A0A1X7U4K1_AMPQE</name>
<feature type="region of interest" description="Disordered" evidence="1">
    <location>
        <begin position="86"/>
        <end position="106"/>
    </location>
</feature>
<dbReference type="EnsemblMetazoa" id="Aqu2.1.22469_001">
    <property type="protein sequence ID" value="Aqu2.1.22469_001"/>
    <property type="gene ID" value="Aqu2.1.22469"/>
</dbReference>
<evidence type="ECO:0000313" key="2">
    <source>
        <dbReference type="EnsemblMetazoa" id="Aqu2.1.22469_001"/>
    </source>
</evidence>
<organism evidence="2">
    <name type="scientific">Amphimedon queenslandica</name>
    <name type="common">Sponge</name>
    <dbReference type="NCBI Taxonomy" id="400682"/>
    <lineage>
        <taxon>Eukaryota</taxon>
        <taxon>Metazoa</taxon>
        <taxon>Porifera</taxon>
        <taxon>Demospongiae</taxon>
        <taxon>Heteroscleromorpha</taxon>
        <taxon>Haplosclerida</taxon>
        <taxon>Niphatidae</taxon>
        <taxon>Amphimedon</taxon>
    </lineage>
</organism>
<feature type="region of interest" description="Disordered" evidence="1">
    <location>
        <begin position="128"/>
        <end position="164"/>
    </location>
</feature>
<dbReference type="AlphaFoldDB" id="A0A1X7U4K1"/>
<protein>
    <submittedName>
        <fullName evidence="2">Uncharacterized protein</fullName>
    </submittedName>
</protein>
<evidence type="ECO:0000256" key="1">
    <source>
        <dbReference type="SAM" id="MobiDB-lite"/>
    </source>
</evidence>
<feature type="compositionally biased region" description="Acidic residues" evidence="1">
    <location>
        <begin position="154"/>
        <end position="164"/>
    </location>
</feature>
<dbReference type="InParanoid" id="A0A1X7U4K1"/>
<accession>A0A1X7U4K1</accession>
<sequence length="199" mass="22035">MPRTDSEAEEPRKLTIVVTVCDDERTKTSVMTPSHAADVKSSAKAKQRVPQLCLPQKVISLLPYSGHCSKKVLNRLNKPNICGPLYDSENTNGEDENDNTFEDTSKSEVATSLTSSVNEALSVQIMSESTNECSPVPPAYSNISVDDGNKESDIEANENTEDTNEEEHFEDVFGFKIIGDNKNYMIELAFMDDPMMSLM</sequence>
<feature type="compositionally biased region" description="Acidic residues" evidence="1">
    <location>
        <begin position="92"/>
        <end position="101"/>
    </location>
</feature>
<reference evidence="2" key="1">
    <citation type="submission" date="2017-05" db="UniProtKB">
        <authorList>
            <consortium name="EnsemblMetazoa"/>
        </authorList>
    </citation>
    <scope>IDENTIFICATION</scope>
</reference>